<sequence>MSIKMIPLQAIAVFAALMFPQPSLQDSLLLPPAIDEDLVAEGLIVLDQKSLERYIAEEGDEAAAKTALRKEVLYIVTQANEYYESLIPFGLRLQLRLADIKILNSDLVSGKEIVDGDVVDEEDLLNNFIEYLKQKDGELGSYDFAMLLTGYNLSDPTAGYAQLGSMCQKYAAGLVEMWGTFSTTGTFAHEVGHIFGANHDPEGVPYIMSPMTSNDFHEKYYKFSILTAYYILKNLRKYGRNFDCLRKTKANSTIPNLSPTDFDGKMLDVNYLCQRALGPDSTPCTSSFYYNNESSIAGDSVCFQVACRKPTDSKTCITSIKTPEGMPCGENKACQRGKCVYSPSPKTKSVKTSCPFGDDKNVFGSGMSCAAYLKEKGAQKCVQSDWFSACCESCPTYETGWQDCPYGDNNDVLWDGVKRTCPEVIARTGKNEVCQSPFCCGSCHIPDSLKDSSCPYGDDNFVNLNDEMQTCAQAISTFGKNTICSNAYIADRCCKSCGQTSKASATCPYGDESYITLNNEKVTCDEAISKFGIYQLCSDAYVSEKCCKSCEKLPGTPADCPYGDDNHINLNGKRMSCSYAIWRFSKTRLCQNSYAKEKCCKSCA</sequence>
<evidence type="ECO:0000256" key="4">
    <source>
        <dbReference type="ARBA" id="ARBA00022833"/>
    </source>
</evidence>
<evidence type="ECO:0000256" key="8">
    <source>
        <dbReference type="PROSITE-ProRule" id="PRU00276"/>
    </source>
</evidence>
<feature type="signal peptide" evidence="9">
    <location>
        <begin position="1"/>
        <end position="25"/>
    </location>
</feature>
<evidence type="ECO:0000256" key="7">
    <source>
        <dbReference type="ARBA" id="ARBA00023180"/>
    </source>
</evidence>
<comment type="caution">
    <text evidence="8">Lacks conserved residue(s) required for the propagation of feature annotation.</text>
</comment>
<evidence type="ECO:0000313" key="12">
    <source>
        <dbReference type="Proteomes" id="UP000271974"/>
    </source>
</evidence>
<evidence type="ECO:0000256" key="1">
    <source>
        <dbReference type="ARBA" id="ARBA00022670"/>
    </source>
</evidence>
<dbReference type="Gene3D" id="3.40.1620.60">
    <property type="match status" value="1"/>
</dbReference>
<feature type="chain" id="PRO_5019382779" description="Peptidase M12B domain-containing protein" evidence="9">
    <location>
        <begin position="26"/>
        <end position="604"/>
    </location>
</feature>
<dbReference type="Pfam" id="PF17771">
    <property type="entry name" value="ADAMTS_CR_2"/>
    <property type="match status" value="1"/>
</dbReference>
<keyword evidence="9" id="KW-0732">Signal</keyword>
<keyword evidence="1" id="KW-0645">Protease</keyword>
<dbReference type="AlphaFoldDB" id="A0A433U9N9"/>
<dbReference type="GO" id="GO:0006508">
    <property type="term" value="P:proteolysis"/>
    <property type="evidence" value="ECO:0007669"/>
    <property type="project" value="UniProtKB-KW"/>
</dbReference>
<feature type="binding site" evidence="8">
    <location>
        <position position="199"/>
    </location>
    <ligand>
        <name>Zn(2+)</name>
        <dbReference type="ChEBI" id="CHEBI:29105"/>
        <note>catalytic</note>
    </ligand>
</feature>
<feature type="active site" evidence="8">
    <location>
        <position position="190"/>
    </location>
</feature>
<keyword evidence="6" id="KW-1015">Disulfide bond</keyword>
<dbReference type="PROSITE" id="PS50215">
    <property type="entry name" value="ADAM_MEPRO"/>
    <property type="match status" value="1"/>
</dbReference>
<evidence type="ECO:0000256" key="9">
    <source>
        <dbReference type="SAM" id="SignalP"/>
    </source>
</evidence>
<dbReference type="InterPro" id="IPR001590">
    <property type="entry name" value="Peptidase_M12B"/>
</dbReference>
<dbReference type="OrthoDB" id="7695528at2759"/>
<organism evidence="11 12">
    <name type="scientific">Elysia chlorotica</name>
    <name type="common">Eastern emerald elysia</name>
    <name type="synonym">Sea slug</name>
    <dbReference type="NCBI Taxonomy" id="188477"/>
    <lineage>
        <taxon>Eukaryota</taxon>
        <taxon>Metazoa</taxon>
        <taxon>Spiralia</taxon>
        <taxon>Lophotrochozoa</taxon>
        <taxon>Mollusca</taxon>
        <taxon>Gastropoda</taxon>
        <taxon>Heterobranchia</taxon>
        <taxon>Euthyneura</taxon>
        <taxon>Panpulmonata</taxon>
        <taxon>Sacoglossa</taxon>
        <taxon>Placobranchoidea</taxon>
        <taxon>Plakobranchidae</taxon>
        <taxon>Elysia</taxon>
    </lineage>
</organism>
<accession>A0A433U9N9</accession>
<dbReference type="Pfam" id="PF13688">
    <property type="entry name" value="Reprolysin_5"/>
    <property type="match status" value="1"/>
</dbReference>
<evidence type="ECO:0000256" key="2">
    <source>
        <dbReference type="ARBA" id="ARBA00022723"/>
    </source>
</evidence>
<dbReference type="Gene3D" id="3.40.390.10">
    <property type="entry name" value="Collagenase (Catalytic Domain)"/>
    <property type="match status" value="1"/>
</dbReference>
<dbReference type="GO" id="GO:0004222">
    <property type="term" value="F:metalloendopeptidase activity"/>
    <property type="evidence" value="ECO:0007669"/>
    <property type="project" value="InterPro"/>
</dbReference>
<dbReference type="GO" id="GO:0046872">
    <property type="term" value="F:metal ion binding"/>
    <property type="evidence" value="ECO:0007669"/>
    <property type="project" value="UniProtKB-KW"/>
</dbReference>
<evidence type="ECO:0000259" key="10">
    <source>
        <dbReference type="PROSITE" id="PS50215"/>
    </source>
</evidence>
<reference evidence="11 12" key="1">
    <citation type="submission" date="2019-01" db="EMBL/GenBank/DDBJ databases">
        <title>A draft genome assembly of the solar-powered sea slug Elysia chlorotica.</title>
        <authorList>
            <person name="Cai H."/>
            <person name="Li Q."/>
            <person name="Fang X."/>
            <person name="Li J."/>
            <person name="Curtis N.E."/>
            <person name="Altenburger A."/>
            <person name="Shibata T."/>
            <person name="Feng M."/>
            <person name="Maeda T."/>
            <person name="Schwartz J.A."/>
            <person name="Shigenobu S."/>
            <person name="Lundholm N."/>
            <person name="Nishiyama T."/>
            <person name="Yang H."/>
            <person name="Hasebe M."/>
            <person name="Li S."/>
            <person name="Pierce S.K."/>
            <person name="Wang J."/>
        </authorList>
    </citation>
    <scope>NUCLEOTIDE SEQUENCE [LARGE SCALE GENOMIC DNA]</scope>
    <source>
        <strain evidence="11">EC2010</strain>
        <tissue evidence="11">Whole organism of an adult</tissue>
    </source>
</reference>
<evidence type="ECO:0000313" key="11">
    <source>
        <dbReference type="EMBL" id="RUS90511.1"/>
    </source>
</evidence>
<name>A0A433U9N9_ELYCH</name>
<feature type="domain" description="Peptidase M12B" evidence="10">
    <location>
        <begin position="38"/>
        <end position="200"/>
    </location>
</feature>
<keyword evidence="5" id="KW-0482">Metalloprotease</keyword>
<comment type="caution">
    <text evidence="11">The sequence shown here is derived from an EMBL/GenBank/DDBJ whole genome shotgun (WGS) entry which is preliminary data.</text>
</comment>
<protein>
    <recommendedName>
        <fullName evidence="10">Peptidase M12B domain-containing protein</fullName>
    </recommendedName>
</protein>
<evidence type="ECO:0000256" key="6">
    <source>
        <dbReference type="ARBA" id="ARBA00023157"/>
    </source>
</evidence>
<dbReference type="Proteomes" id="UP000271974">
    <property type="component" value="Unassembled WGS sequence"/>
</dbReference>
<evidence type="ECO:0000256" key="5">
    <source>
        <dbReference type="ARBA" id="ARBA00023049"/>
    </source>
</evidence>
<keyword evidence="3" id="KW-0378">Hydrolase</keyword>
<keyword evidence="2 8" id="KW-0479">Metal-binding</keyword>
<dbReference type="InterPro" id="IPR041645">
    <property type="entry name" value="ADAMTS_CR_2"/>
</dbReference>
<evidence type="ECO:0000256" key="3">
    <source>
        <dbReference type="ARBA" id="ARBA00022801"/>
    </source>
</evidence>
<feature type="binding site" evidence="8">
    <location>
        <position position="189"/>
    </location>
    <ligand>
        <name>Zn(2+)</name>
        <dbReference type="ChEBI" id="CHEBI:29105"/>
        <note>catalytic</note>
    </ligand>
</feature>
<dbReference type="EMBL" id="RQTK01000030">
    <property type="protein sequence ID" value="RUS90511.1"/>
    <property type="molecule type" value="Genomic_DNA"/>
</dbReference>
<keyword evidence="7" id="KW-0325">Glycoprotein</keyword>
<keyword evidence="4 8" id="KW-0862">Zinc</keyword>
<dbReference type="SUPFAM" id="SSF55486">
    <property type="entry name" value="Metalloproteases ('zincins'), catalytic domain"/>
    <property type="match status" value="1"/>
</dbReference>
<feature type="binding site" evidence="8">
    <location>
        <position position="193"/>
    </location>
    <ligand>
        <name>Zn(2+)</name>
        <dbReference type="ChEBI" id="CHEBI:29105"/>
        <note>catalytic</note>
    </ligand>
</feature>
<dbReference type="InterPro" id="IPR024079">
    <property type="entry name" value="MetalloPept_cat_dom_sf"/>
</dbReference>
<keyword evidence="12" id="KW-1185">Reference proteome</keyword>
<gene>
    <name evidence="11" type="ORF">EGW08_001688</name>
</gene>
<proteinExistence type="predicted"/>